<reference evidence="2 3" key="1">
    <citation type="submission" date="2020-08" db="EMBL/GenBank/DDBJ databases">
        <title>Genomic Encyclopedia of Type Strains, Phase IV (KMG-IV): sequencing the most valuable type-strain genomes for metagenomic binning, comparative biology and taxonomic classification.</title>
        <authorList>
            <person name="Goeker M."/>
        </authorList>
    </citation>
    <scope>NUCLEOTIDE SEQUENCE [LARGE SCALE GENOMIC DNA]</scope>
    <source>
        <strain evidence="2 3">DSM 29007</strain>
    </source>
</reference>
<proteinExistence type="predicted"/>
<evidence type="ECO:0000256" key="1">
    <source>
        <dbReference type="SAM" id="Coils"/>
    </source>
</evidence>
<dbReference type="Proteomes" id="UP000582837">
    <property type="component" value="Unassembled WGS sequence"/>
</dbReference>
<dbReference type="RefSeq" id="WP_170034320.1">
    <property type="nucleotide sequence ID" value="NZ_JABDTL010000001.1"/>
</dbReference>
<evidence type="ECO:0000313" key="3">
    <source>
        <dbReference type="Proteomes" id="UP000582837"/>
    </source>
</evidence>
<keyword evidence="1" id="KW-0175">Coiled coil</keyword>
<dbReference type="EMBL" id="JACHIA010000005">
    <property type="protein sequence ID" value="MBB6070497.1"/>
    <property type="molecule type" value="Genomic_DNA"/>
</dbReference>
<feature type="coiled-coil region" evidence="1">
    <location>
        <begin position="29"/>
        <end position="56"/>
    </location>
</feature>
<keyword evidence="3" id="KW-1185">Reference proteome</keyword>
<dbReference type="AlphaFoldDB" id="A0A841GXM6"/>
<comment type="caution">
    <text evidence="2">The sequence shown here is derived from an EMBL/GenBank/DDBJ whole genome shotgun (WGS) entry which is preliminary data.</text>
</comment>
<name>A0A841GXM6_9BACT</name>
<accession>A0A841GXM6</accession>
<protein>
    <submittedName>
        <fullName evidence="2">Uncharacterized protein involved in exopolysaccharide biosynthesis</fullName>
    </submittedName>
</protein>
<organism evidence="2 3">
    <name type="scientific">Longimicrobium terrae</name>
    <dbReference type="NCBI Taxonomy" id="1639882"/>
    <lineage>
        <taxon>Bacteria</taxon>
        <taxon>Pseudomonadati</taxon>
        <taxon>Gemmatimonadota</taxon>
        <taxon>Longimicrobiia</taxon>
        <taxon>Longimicrobiales</taxon>
        <taxon>Longimicrobiaceae</taxon>
        <taxon>Longimicrobium</taxon>
    </lineage>
</organism>
<gene>
    <name evidence="2" type="ORF">HNQ61_002118</name>
</gene>
<evidence type="ECO:0000313" key="2">
    <source>
        <dbReference type="EMBL" id="MBB6070497.1"/>
    </source>
</evidence>
<sequence length="59" mass="6678">MRDESKSDLTARIEALRAKVLATRIGESDELLRQQLKELAAKKAVLNERIERLLGMTTP</sequence>